<keyword evidence="4 6" id="KW-0472">Membrane</keyword>
<comment type="caution">
    <text evidence="7">The sequence shown here is derived from an EMBL/GenBank/DDBJ whole genome shotgun (WGS) entry which is preliminary data.</text>
</comment>
<sequence length="368" mass="37906">MALSVSHASLGRRHSSPVAAETLISGPGGEAGPEPTEAPTAPGELRKRQLADSESSRAGTCGYEYVGSSLSQSITCQSAGAECRTHPIYQARGCCDPRNCVVATTCMPLTASSALSSASVVDLSTLYCFDAESPACGVYQFSDDTDSNSMYFCAPSPTTSTIRYNLLAVSTSASDASTGSGSSTSDGSSTTSSASETTTAAAAAPASTPVGPIVGGVVGGVAGIALLSFLAWFFLIRRKNNGDVPEQAPPHMSQPMLAQQQYSGGPGQHPAEMGAPMYDNRGSIAKPQMEGQYTAVPTSSVSPGPQDNAAYYGQPPGQAGPPWNQPAPGQYYPQQGYEMPANNGPPGQHPQVAELPVTRPDGELRELQ</sequence>
<protein>
    <submittedName>
        <fullName evidence="7">Uncharacterized protein</fullName>
    </submittedName>
</protein>
<evidence type="ECO:0000256" key="2">
    <source>
        <dbReference type="ARBA" id="ARBA00022692"/>
    </source>
</evidence>
<feature type="region of interest" description="Disordered" evidence="5">
    <location>
        <begin position="1"/>
        <end position="53"/>
    </location>
</feature>
<evidence type="ECO:0000256" key="4">
    <source>
        <dbReference type="ARBA" id="ARBA00023136"/>
    </source>
</evidence>
<dbReference type="AlphaFoldDB" id="A0A8K0TK16"/>
<evidence type="ECO:0000313" key="7">
    <source>
        <dbReference type="EMBL" id="KAH7368930.1"/>
    </source>
</evidence>
<feature type="compositionally biased region" description="Polar residues" evidence="5">
    <location>
        <begin position="295"/>
        <end position="305"/>
    </location>
</feature>
<name>A0A8K0TK16_9PEZI</name>
<gene>
    <name evidence="7" type="ORF">B0T11DRAFT_327066</name>
</gene>
<proteinExistence type="predicted"/>
<dbReference type="InterPro" id="IPR051694">
    <property type="entry name" value="Immunoregulatory_rcpt-like"/>
</dbReference>
<feature type="compositionally biased region" description="Low complexity" evidence="5">
    <location>
        <begin position="309"/>
        <end position="337"/>
    </location>
</feature>
<feature type="transmembrane region" description="Helical" evidence="6">
    <location>
        <begin position="213"/>
        <end position="235"/>
    </location>
</feature>
<accession>A0A8K0TK16</accession>
<reference evidence="7" key="1">
    <citation type="journal article" date="2021" name="Nat. Commun.">
        <title>Genetic determinants of endophytism in the Arabidopsis root mycobiome.</title>
        <authorList>
            <person name="Mesny F."/>
            <person name="Miyauchi S."/>
            <person name="Thiergart T."/>
            <person name="Pickel B."/>
            <person name="Atanasova L."/>
            <person name="Karlsson M."/>
            <person name="Huettel B."/>
            <person name="Barry K.W."/>
            <person name="Haridas S."/>
            <person name="Chen C."/>
            <person name="Bauer D."/>
            <person name="Andreopoulos W."/>
            <person name="Pangilinan J."/>
            <person name="LaButti K."/>
            <person name="Riley R."/>
            <person name="Lipzen A."/>
            <person name="Clum A."/>
            <person name="Drula E."/>
            <person name="Henrissat B."/>
            <person name="Kohler A."/>
            <person name="Grigoriev I.V."/>
            <person name="Martin F.M."/>
            <person name="Hacquard S."/>
        </authorList>
    </citation>
    <scope>NUCLEOTIDE SEQUENCE</scope>
    <source>
        <strain evidence="7">MPI-CAGE-AT-0016</strain>
    </source>
</reference>
<dbReference type="PANTHER" id="PTHR15549">
    <property type="entry name" value="PAIRED IMMUNOGLOBULIN-LIKE TYPE 2 RECEPTOR"/>
    <property type="match status" value="1"/>
</dbReference>
<evidence type="ECO:0000256" key="3">
    <source>
        <dbReference type="ARBA" id="ARBA00022989"/>
    </source>
</evidence>
<dbReference type="OrthoDB" id="10466340at2759"/>
<dbReference type="GO" id="GO:0016020">
    <property type="term" value="C:membrane"/>
    <property type="evidence" value="ECO:0007669"/>
    <property type="project" value="UniProtKB-SubCell"/>
</dbReference>
<feature type="region of interest" description="Disordered" evidence="5">
    <location>
        <begin position="257"/>
        <end position="368"/>
    </location>
</feature>
<keyword evidence="8" id="KW-1185">Reference proteome</keyword>
<evidence type="ECO:0000313" key="8">
    <source>
        <dbReference type="Proteomes" id="UP000813385"/>
    </source>
</evidence>
<feature type="compositionally biased region" description="Basic and acidic residues" evidence="5">
    <location>
        <begin position="44"/>
        <end position="53"/>
    </location>
</feature>
<evidence type="ECO:0000256" key="1">
    <source>
        <dbReference type="ARBA" id="ARBA00004167"/>
    </source>
</evidence>
<keyword evidence="3 6" id="KW-1133">Transmembrane helix</keyword>
<comment type="subcellular location">
    <subcellularLocation>
        <location evidence="1">Membrane</location>
        <topology evidence="1">Single-pass membrane protein</topology>
    </subcellularLocation>
</comment>
<evidence type="ECO:0000256" key="5">
    <source>
        <dbReference type="SAM" id="MobiDB-lite"/>
    </source>
</evidence>
<dbReference type="Proteomes" id="UP000813385">
    <property type="component" value="Unassembled WGS sequence"/>
</dbReference>
<feature type="compositionally biased region" description="Low complexity" evidence="5">
    <location>
        <begin position="32"/>
        <end position="43"/>
    </location>
</feature>
<dbReference type="GO" id="GO:0071944">
    <property type="term" value="C:cell periphery"/>
    <property type="evidence" value="ECO:0007669"/>
    <property type="project" value="UniProtKB-ARBA"/>
</dbReference>
<dbReference type="EMBL" id="JAGPXD010000002">
    <property type="protein sequence ID" value="KAH7368930.1"/>
    <property type="molecule type" value="Genomic_DNA"/>
</dbReference>
<feature type="region of interest" description="Disordered" evidence="5">
    <location>
        <begin position="173"/>
        <end position="206"/>
    </location>
</feature>
<evidence type="ECO:0000256" key="6">
    <source>
        <dbReference type="SAM" id="Phobius"/>
    </source>
</evidence>
<organism evidence="7 8">
    <name type="scientific">Plectosphaerella cucumerina</name>
    <dbReference type="NCBI Taxonomy" id="40658"/>
    <lineage>
        <taxon>Eukaryota</taxon>
        <taxon>Fungi</taxon>
        <taxon>Dikarya</taxon>
        <taxon>Ascomycota</taxon>
        <taxon>Pezizomycotina</taxon>
        <taxon>Sordariomycetes</taxon>
        <taxon>Hypocreomycetidae</taxon>
        <taxon>Glomerellales</taxon>
        <taxon>Plectosphaerellaceae</taxon>
        <taxon>Plectosphaerella</taxon>
    </lineage>
</organism>
<keyword evidence="2 6" id="KW-0812">Transmembrane</keyword>
<dbReference type="PANTHER" id="PTHR15549:SF26">
    <property type="entry name" value="AXIAL BUDDING PATTERN PROTEIN 2-RELATED"/>
    <property type="match status" value="1"/>
</dbReference>